<evidence type="ECO:0000256" key="4">
    <source>
        <dbReference type="ARBA" id="ARBA00024045"/>
    </source>
</evidence>
<evidence type="ECO:0000313" key="8">
    <source>
        <dbReference type="Proteomes" id="UP000594263"/>
    </source>
</evidence>
<keyword evidence="3" id="KW-0636">Prenylation</keyword>
<evidence type="ECO:0000256" key="3">
    <source>
        <dbReference type="ARBA" id="ARBA00023289"/>
    </source>
</evidence>
<accession>A0A7N0UCX4</accession>
<organism evidence="7 8">
    <name type="scientific">Kalanchoe fedtschenkoi</name>
    <name type="common">Lavender scallops</name>
    <name type="synonym">South American air plant</name>
    <dbReference type="NCBI Taxonomy" id="63787"/>
    <lineage>
        <taxon>Eukaryota</taxon>
        <taxon>Viridiplantae</taxon>
        <taxon>Streptophyta</taxon>
        <taxon>Embryophyta</taxon>
        <taxon>Tracheophyta</taxon>
        <taxon>Spermatophyta</taxon>
        <taxon>Magnoliopsida</taxon>
        <taxon>eudicotyledons</taxon>
        <taxon>Gunneridae</taxon>
        <taxon>Pentapetalae</taxon>
        <taxon>Saxifragales</taxon>
        <taxon>Crassulaceae</taxon>
        <taxon>Kalanchoe</taxon>
    </lineage>
</organism>
<dbReference type="InterPro" id="IPR044577">
    <property type="entry name" value="HIPP4/7/8/17/18/19"/>
</dbReference>
<dbReference type="PANTHER" id="PTHR46195">
    <property type="entry name" value="HEAVY METAL-ASSOCIATED ISOPRENYLATED PLANT PROTEIN 7"/>
    <property type="match status" value="1"/>
</dbReference>
<keyword evidence="1" id="KW-0488">Methylation</keyword>
<dbReference type="PANTHER" id="PTHR46195:SF10">
    <property type="entry name" value="HEAVY METAL-ASSOCIATED DOMAIN CONTAINING PROTEIN, EXPRESSED"/>
    <property type="match status" value="1"/>
</dbReference>
<dbReference type="InterPro" id="IPR036163">
    <property type="entry name" value="HMA_dom_sf"/>
</dbReference>
<evidence type="ECO:0000256" key="5">
    <source>
        <dbReference type="SAM" id="MobiDB-lite"/>
    </source>
</evidence>
<feature type="compositionally biased region" description="Basic and acidic residues" evidence="5">
    <location>
        <begin position="89"/>
        <end position="107"/>
    </location>
</feature>
<dbReference type="OMA" id="RSEYWPA"/>
<feature type="domain" description="HMA" evidence="6">
    <location>
        <begin position="111"/>
        <end position="178"/>
    </location>
</feature>
<dbReference type="Gramene" id="Kaladp0060s0428.1.v1.1">
    <property type="protein sequence ID" value="Kaladp0060s0428.1.v1.1"/>
    <property type="gene ID" value="Kaladp0060s0428.v1.1"/>
</dbReference>
<evidence type="ECO:0000256" key="2">
    <source>
        <dbReference type="ARBA" id="ARBA00022723"/>
    </source>
</evidence>
<keyword evidence="2" id="KW-0479">Metal-binding</keyword>
<keyword evidence="3" id="KW-0449">Lipoprotein</keyword>
<comment type="similarity">
    <text evidence="4">Belongs to the HIPP family.</text>
</comment>
<dbReference type="EnsemblPlants" id="Kaladp0060s0428.1.v1.1">
    <property type="protein sequence ID" value="Kaladp0060s0428.1.v1.1"/>
    <property type="gene ID" value="Kaladp0060s0428.v1.1"/>
</dbReference>
<dbReference type="GO" id="GO:0046872">
    <property type="term" value="F:metal ion binding"/>
    <property type="evidence" value="ECO:0007669"/>
    <property type="project" value="UniProtKB-KW"/>
</dbReference>
<reference evidence="7" key="1">
    <citation type="submission" date="2021-01" db="UniProtKB">
        <authorList>
            <consortium name="EnsemblPlants"/>
        </authorList>
    </citation>
    <scope>IDENTIFICATION</scope>
</reference>
<name>A0A7N0UCX4_KALFE</name>
<dbReference type="AlphaFoldDB" id="A0A7N0UCX4"/>
<evidence type="ECO:0000313" key="7">
    <source>
        <dbReference type="EnsemblPlants" id="Kaladp0060s0428.1.v1.1"/>
    </source>
</evidence>
<dbReference type="SUPFAM" id="SSF55008">
    <property type="entry name" value="HMA, heavy metal-associated domain"/>
    <property type="match status" value="2"/>
</dbReference>
<dbReference type="PROSITE" id="PS50846">
    <property type="entry name" value="HMA_2"/>
    <property type="match status" value="2"/>
</dbReference>
<feature type="compositionally biased region" description="Basic and acidic residues" evidence="5">
    <location>
        <begin position="176"/>
        <end position="204"/>
    </location>
</feature>
<evidence type="ECO:0000259" key="6">
    <source>
        <dbReference type="PROSITE" id="PS50846"/>
    </source>
</evidence>
<dbReference type="CDD" id="cd00371">
    <property type="entry name" value="HMA"/>
    <property type="match status" value="2"/>
</dbReference>
<evidence type="ECO:0000256" key="1">
    <source>
        <dbReference type="ARBA" id="ARBA00022481"/>
    </source>
</evidence>
<protein>
    <recommendedName>
        <fullName evidence="6">HMA domain-containing protein</fullName>
    </recommendedName>
</protein>
<dbReference type="Gene3D" id="3.30.70.100">
    <property type="match status" value="2"/>
</dbReference>
<dbReference type="InterPro" id="IPR006121">
    <property type="entry name" value="HMA_dom"/>
</dbReference>
<feature type="region of interest" description="Disordered" evidence="5">
    <location>
        <begin position="81"/>
        <end position="107"/>
    </location>
</feature>
<proteinExistence type="inferred from homology"/>
<dbReference type="PROSITE" id="PS01047">
    <property type="entry name" value="HMA_1"/>
    <property type="match status" value="1"/>
</dbReference>
<dbReference type="InterPro" id="IPR017969">
    <property type="entry name" value="Heavy-metal-associated_CS"/>
</dbReference>
<dbReference type="Proteomes" id="UP000594263">
    <property type="component" value="Unplaced"/>
</dbReference>
<feature type="region of interest" description="Disordered" evidence="5">
    <location>
        <begin position="174"/>
        <end position="228"/>
    </location>
</feature>
<sequence>MGEQGKEEEQEKKAEEIVLKVDMHCDACARKIARSLKGFEGVEEVTADCKASKVVVKGKSADPVKILDRIQKKCSRKVELVSPLPKQPAETKAEAKDEPPKEVKKEEPPPVITVVLSVRMHCEACALVIQKRIRKIKGVESVTADLGKDQVKITGVVDPEKLVEEVFKKTKKRGAIVKDEEKKQEEGKKEEKKEAKEKKEHEAKAEEDDDDDKKMDVKKSEHWPAARHNMEFAYAPQIFSDENPNACSVM</sequence>
<feature type="compositionally biased region" description="Basic and acidic residues" evidence="5">
    <location>
        <begin position="212"/>
        <end position="228"/>
    </location>
</feature>
<keyword evidence="8" id="KW-1185">Reference proteome</keyword>
<feature type="domain" description="HMA" evidence="6">
    <location>
        <begin position="14"/>
        <end position="78"/>
    </location>
</feature>
<dbReference type="Pfam" id="PF00403">
    <property type="entry name" value="HMA"/>
    <property type="match status" value="2"/>
</dbReference>